<evidence type="ECO:0000313" key="9">
    <source>
        <dbReference type="Proteomes" id="UP001050691"/>
    </source>
</evidence>
<dbReference type="GO" id="GO:0000981">
    <property type="term" value="F:DNA-binding transcription factor activity, RNA polymerase II-specific"/>
    <property type="evidence" value="ECO:0007669"/>
    <property type="project" value="TreeGrafter"/>
</dbReference>
<dbReference type="InterPro" id="IPR051089">
    <property type="entry name" value="prtT"/>
</dbReference>
<feature type="compositionally biased region" description="Low complexity" evidence="6">
    <location>
        <begin position="1"/>
        <end position="11"/>
    </location>
</feature>
<organism evidence="8 9">
    <name type="scientific">Clathrus columnatus</name>
    <dbReference type="NCBI Taxonomy" id="1419009"/>
    <lineage>
        <taxon>Eukaryota</taxon>
        <taxon>Fungi</taxon>
        <taxon>Dikarya</taxon>
        <taxon>Basidiomycota</taxon>
        <taxon>Agaricomycotina</taxon>
        <taxon>Agaricomycetes</taxon>
        <taxon>Phallomycetidae</taxon>
        <taxon>Phallales</taxon>
        <taxon>Clathraceae</taxon>
        <taxon>Clathrus</taxon>
    </lineage>
</organism>
<dbReference type="EMBL" id="BPWL01000007">
    <property type="protein sequence ID" value="GJJ12364.1"/>
    <property type="molecule type" value="Genomic_DNA"/>
</dbReference>
<keyword evidence="3" id="KW-0238">DNA-binding</keyword>
<dbReference type="AlphaFoldDB" id="A0AAV5AGS1"/>
<accession>A0AAV5AGS1</accession>
<dbReference type="PANTHER" id="PTHR31845">
    <property type="entry name" value="FINGER DOMAIN PROTEIN, PUTATIVE-RELATED"/>
    <property type="match status" value="1"/>
</dbReference>
<dbReference type="SMART" id="SM00906">
    <property type="entry name" value="Fungal_trans"/>
    <property type="match status" value="1"/>
</dbReference>
<feature type="compositionally biased region" description="Basic and acidic residues" evidence="6">
    <location>
        <begin position="132"/>
        <end position="143"/>
    </location>
</feature>
<keyword evidence="4" id="KW-0804">Transcription</keyword>
<dbReference type="GO" id="GO:0000976">
    <property type="term" value="F:transcription cis-regulatory region binding"/>
    <property type="evidence" value="ECO:0007669"/>
    <property type="project" value="TreeGrafter"/>
</dbReference>
<dbReference type="GO" id="GO:0006351">
    <property type="term" value="P:DNA-templated transcription"/>
    <property type="evidence" value="ECO:0007669"/>
    <property type="project" value="InterPro"/>
</dbReference>
<sequence length="868" mass="96188">MSGDQYYYQQRSQRRDHAQSSQAAGQPSSHSRPEREQLPIDPALSTMYPSYYPQYENRQQQRSLPVMHSSPSDASDSIASPNTDISNMNGKRSAQSAAQDNKRPRKDDPPGQSLSAEKDPPPKPKSTRGSRKHELLTRSLRKMERTLDTVLRSISNPGMSAFASGMVSRSPSPSAQSQAAHTQALLNSPSPPPSAEATPSVYLPSSPKLHSLPDNDLNPLGLLADASLANRRAHIANNPSSSGRMLANSLQPEDSQNIGVASDVYFKPVEGPMTILPLRRLYIERQIQPEMLNFVSTPQVVDLFNIYFEYMNPHCNLLEKDLHTPSFVCSRSPFLLTTICAIASKFYTPKPELHPRLNTLAKSLAFSVPERGYKSVEIVQAYLLLSLWGCGPVERYEQDKTWLLLGMGIRMATDLNLHRKSNMDTNSASTDEERARAREILNRERTWLLCFALDRSLSAQMGKPHSIKEDFIIRNASNWWRNPLCAFADIALCSYVELQRILSRSLDFLYSGTSTASGLQTDCDYLLVTKTIETQIMSWNAEVGQRRAELGDFLCFPRHEFFVTFFPKGLIADRPDTTFRLTLKNFYLNYALLVINSFGLQNALERSRVDLGHFFARCYGAAQSVALIVRDELGPSGRLRYCTDTNFVQISYAVLSLLKYFRPEFRTFLENEQKTISLIKDVADLLEKVAAGPLHTPALYSSLLRALIAAKFDSTPATAPSTSASSIHNSDIQADGTPSENSAPNPNTLMSSGTQYQLLGLDNNIYQSAGEMGPAADISIFPPRMVDTTEETSNLLSMDSILSSDFWDNVLVPGYSQTLEGLSAGFVYGANGNSGYIASRLGSPITSIVHTPLMNSRPELVVGQPAGK</sequence>
<dbReference type="GO" id="GO:0008270">
    <property type="term" value="F:zinc ion binding"/>
    <property type="evidence" value="ECO:0007669"/>
    <property type="project" value="InterPro"/>
</dbReference>
<feature type="region of interest" description="Disordered" evidence="6">
    <location>
        <begin position="162"/>
        <end position="210"/>
    </location>
</feature>
<dbReference type="InterPro" id="IPR007219">
    <property type="entry name" value="XnlR_reg_dom"/>
</dbReference>
<protein>
    <recommendedName>
        <fullName evidence="7">Xylanolytic transcriptional activator regulatory domain-containing protein</fullName>
    </recommendedName>
</protein>
<dbReference type="GO" id="GO:0005634">
    <property type="term" value="C:nucleus"/>
    <property type="evidence" value="ECO:0007669"/>
    <property type="project" value="UniProtKB-SubCell"/>
</dbReference>
<feature type="compositionally biased region" description="Polar residues" evidence="6">
    <location>
        <begin position="82"/>
        <end position="99"/>
    </location>
</feature>
<gene>
    <name evidence="8" type="ORF">Clacol_006605</name>
</gene>
<evidence type="ECO:0000256" key="2">
    <source>
        <dbReference type="ARBA" id="ARBA00023015"/>
    </source>
</evidence>
<name>A0AAV5AGS1_9AGAM</name>
<evidence type="ECO:0000256" key="3">
    <source>
        <dbReference type="ARBA" id="ARBA00023125"/>
    </source>
</evidence>
<dbReference type="PANTHER" id="PTHR31845:SF19">
    <property type="entry name" value="TRANSCRIPTION FACTOR DOMAIN-CONTAINING PROTEIN"/>
    <property type="match status" value="1"/>
</dbReference>
<feature type="region of interest" description="Disordered" evidence="6">
    <location>
        <begin position="1"/>
        <end position="143"/>
    </location>
</feature>
<evidence type="ECO:0000256" key="5">
    <source>
        <dbReference type="ARBA" id="ARBA00023242"/>
    </source>
</evidence>
<keyword evidence="9" id="KW-1185">Reference proteome</keyword>
<proteinExistence type="predicted"/>
<feature type="region of interest" description="Disordered" evidence="6">
    <location>
        <begin position="719"/>
        <end position="749"/>
    </location>
</feature>
<evidence type="ECO:0000313" key="8">
    <source>
        <dbReference type="EMBL" id="GJJ12364.1"/>
    </source>
</evidence>
<feature type="compositionally biased region" description="Polar residues" evidence="6">
    <location>
        <begin position="727"/>
        <end position="749"/>
    </location>
</feature>
<keyword evidence="5" id="KW-0539">Nucleus</keyword>
<comment type="subcellular location">
    <subcellularLocation>
        <location evidence="1">Nucleus</location>
    </subcellularLocation>
</comment>
<dbReference type="Pfam" id="PF04082">
    <property type="entry name" value="Fungal_trans"/>
    <property type="match status" value="1"/>
</dbReference>
<comment type="caution">
    <text evidence="8">The sequence shown here is derived from an EMBL/GenBank/DDBJ whole genome shotgun (WGS) entry which is preliminary data.</text>
</comment>
<evidence type="ECO:0000256" key="6">
    <source>
        <dbReference type="SAM" id="MobiDB-lite"/>
    </source>
</evidence>
<feature type="compositionally biased region" description="Basic and acidic residues" evidence="6">
    <location>
        <begin position="100"/>
        <end position="109"/>
    </location>
</feature>
<dbReference type="CDD" id="cd12148">
    <property type="entry name" value="fungal_TF_MHR"/>
    <property type="match status" value="1"/>
</dbReference>
<dbReference type="Proteomes" id="UP001050691">
    <property type="component" value="Unassembled WGS sequence"/>
</dbReference>
<feature type="compositionally biased region" description="Low complexity" evidence="6">
    <location>
        <begin position="19"/>
        <end position="30"/>
    </location>
</feature>
<reference evidence="8" key="1">
    <citation type="submission" date="2021-10" db="EMBL/GenBank/DDBJ databases">
        <title>De novo Genome Assembly of Clathrus columnatus (Basidiomycota, Fungi) Using Illumina and Nanopore Sequence Data.</title>
        <authorList>
            <person name="Ogiso-Tanaka E."/>
            <person name="Itagaki H."/>
            <person name="Hosoya T."/>
            <person name="Hosaka K."/>
        </authorList>
    </citation>
    <scope>NUCLEOTIDE SEQUENCE</scope>
    <source>
        <strain evidence="8">MO-923</strain>
    </source>
</reference>
<feature type="compositionally biased region" description="Low complexity" evidence="6">
    <location>
        <begin position="69"/>
        <end position="81"/>
    </location>
</feature>
<feature type="compositionally biased region" description="Low complexity" evidence="6">
    <location>
        <begin position="170"/>
        <end position="180"/>
    </location>
</feature>
<evidence type="ECO:0000256" key="4">
    <source>
        <dbReference type="ARBA" id="ARBA00023163"/>
    </source>
</evidence>
<keyword evidence="2" id="KW-0805">Transcription regulation</keyword>
<evidence type="ECO:0000259" key="7">
    <source>
        <dbReference type="SMART" id="SM00906"/>
    </source>
</evidence>
<feature type="domain" description="Xylanolytic transcriptional activator regulatory" evidence="7">
    <location>
        <begin position="401"/>
        <end position="483"/>
    </location>
</feature>
<evidence type="ECO:0000256" key="1">
    <source>
        <dbReference type="ARBA" id="ARBA00004123"/>
    </source>
</evidence>